<evidence type="ECO:0000313" key="2">
    <source>
        <dbReference type="Proteomes" id="UP000033300"/>
    </source>
</evidence>
<dbReference type="Proteomes" id="UP000033300">
    <property type="component" value="Segment"/>
</dbReference>
<proteinExistence type="predicted"/>
<dbReference type="EMBL" id="KP893290">
    <property type="protein sequence ID" value="AKC04708.1"/>
    <property type="molecule type" value="Genomic_DNA"/>
</dbReference>
<dbReference type="KEGG" id="vg:26635620"/>
<evidence type="ECO:0000313" key="1">
    <source>
        <dbReference type="EMBL" id="AKC04708.1"/>
    </source>
</evidence>
<dbReference type="SUPFAM" id="SSF101386">
    <property type="entry name" value="all-alpha NTP pyrophosphatases"/>
    <property type="match status" value="1"/>
</dbReference>
<dbReference type="InterPro" id="IPR014871">
    <property type="entry name" value="dUTPase/dCTP_pyrophosphatase"/>
</dbReference>
<dbReference type="OrthoDB" id="11060at10239"/>
<reference evidence="1 2" key="1">
    <citation type="journal article" date="2015" name="Virus Genes">
        <title>Complete genome analysis of two new bacteriophages isolated from impetigo strains of Staphylococcus aureus.</title>
        <authorList>
            <person name="Botka T."/>
            <person name="Ruzickova V."/>
            <person name="Konecna H."/>
            <person name="Pantucek R."/>
            <person name="Rychlik I."/>
            <person name="Zdrahal Z."/>
            <person name="Petras P."/>
            <person name="Doskar J."/>
        </authorList>
    </citation>
    <scope>NUCLEOTIDE SEQUENCE [LARGE SCALE GENOMIC DNA]</scope>
</reference>
<reference evidence="2" key="2">
    <citation type="submission" date="2015-03" db="EMBL/GenBank/DDBJ databases">
        <title>Complete genome analysis of two new bacteriophages isolated from impetigo strains of Staphylococcus aureus.</title>
        <authorList>
            <person name="Botka T."/>
            <person name="Ruzickova V."/>
            <person name="Konecna H."/>
            <person name="Pantucek R."/>
            <person name="Rychlik I."/>
            <person name="Zdrahal Z."/>
            <person name="Petras P."/>
            <person name="Doskar J."/>
        </authorList>
    </citation>
    <scope>NUCLEOTIDE SEQUENCE [LARGE SCALE GENOMIC DNA]</scope>
</reference>
<accession>A0A0E3XBR0</accession>
<dbReference type="CDD" id="cd11527">
    <property type="entry name" value="NTP-PPase_dUTPase"/>
    <property type="match status" value="1"/>
</dbReference>
<dbReference type="RefSeq" id="YP_009209156.1">
    <property type="nucleotide sequence ID" value="NC_028915.1"/>
</dbReference>
<dbReference type="GeneID" id="26635620"/>
<keyword evidence="2" id="KW-1185">Reference proteome</keyword>
<sequence length="186" mass="22094">MTNTLTIDQLQELLQIQKEFDDRIETKNPKDTHKAYVEEFFEWYNTIEPFKNWKKIKGKPIEEQLDELSDMLAFALSYVLMTESYEESETYFCKMPELANQYSFLAKLHKVISVTEYHKLNKRHERTGDLEINHILDLLIDVELVLPFQIAVEYYSIDQLIDAYKKKMKRNHERQDGTADAGKGYV</sequence>
<name>A0A0E3XBR0_9CAUD</name>
<dbReference type="Gene3D" id="1.10.4010.10">
    <property type="entry name" value="Type II deoxyuridine triphosphatase"/>
    <property type="match status" value="1"/>
</dbReference>
<protein>
    <submittedName>
        <fullName evidence="1">dUTPase</fullName>
    </submittedName>
</protein>
<dbReference type="Pfam" id="PF08761">
    <property type="entry name" value="dUTPase_2"/>
    <property type="match status" value="1"/>
</dbReference>
<organism evidence="1 2">
    <name type="scientific">Staphylococcus phage B236</name>
    <dbReference type="NCBI Taxonomy" id="1636205"/>
    <lineage>
        <taxon>Viruses</taxon>
        <taxon>Duplodnaviria</taxon>
        <taxon>Heunggongvirae</taxon>
        <taxon>Uroviricota</taxon>
        <taxon>Caudoviricetes</taxon>
        <taxon>Azeredovirinae</taxon>
        <taxon>Phietavirus</taxon>
        <taxon>Phietavirus B236</taxon>
    </lineage>
</organism>